<evidence type="ECO:0000259" key="2">
    <source>
        <dbReference type="Pfam" id="PF07687"/>
    </source>
</evidence>
<dbReference type="GeneID" id="20677889"/>
<dbReference type="FunFam" id="3.30.70.360:FF:000004">
    <property type="entry name" value="Peptidase M20 domain-containing protein 2"/>
    <property type="match status" value="1"/>
</dbReference>
<dbReference type="InterPro" id="IPR011650">
    <property type="entry name" value="Peptidase_M20_dimer"/>
</dbReference>
<reference evidence="3 4" key="1">
    <citation type="journal article" date="2012" name="New Phytol.">
        <title>Insight into trade-off between wood decay and parasitism from the genome of a fungal forest pathogen.</title>
        <authorList>
            <person name="Olson A."/>
            <person name="Aerts A."/>
            <person name="Asiegbu F."/>
            <person name="Belbahri L."/>
            <person name="Bouzid O."/>
            <person name="Broberg A."/>
            <person name="Canback B."/>
            <person name="Coutinho P.M."/>
            <person name="Cullen D."/>
            <person name="Dalman K."/>
            <person name="Deflorio G."/>
            <person name="van Diepen L.T."/>
            <person name="Dunand C."/>
            <person name="Duplessis S."/>
            <person name="Durling M."/>
            <person name="Gonthier P."/>
            <person name="Grimwood J."/>
            <person name="Fossdal C.G."/>
            <person name="Hansson D."/>
            <person name="Henrissat B."/>
            <person name="Hietala A."/>
            <person name="Himmelstrand K."/>
            <person name="Hoffmeister D."/>
            <person name="Hogberg N."/>
            <person name="James T.Y."/>
            <person name="Karlsson M."/>
            <person name="Kohler A."/>
            <person name="Kues U."/>
            <person name="Lee Y.H."/>
            <person name="Lin Y.C."/>
            <person name="Lind M."/>
            <person name="Lindquist E."/>
            <person name="Lombard V."/>
            <person name="Lucas S."/>
            <person name="Lunden K."/>
            <person name="Morin E."/>
            <person name="Murat C."/>
            <person name="Park J."/>
            <person name="Raffaello T."/>
            <person name="Rouze P."/>
            <person name="Salamov A."/>
            <person name="Schmutz J."/>
            <person name="Solheim H."/>
            <person name="Stahlberg J."/>
            <person name="Velez H."/>
            <person name="de Vries R.P."/>
            <person name="Wiebenga A."/>
            <person name="Woodward S."/>
            <person name="Yakovlev I."/>
            <person name="Garbelotto M."/>
            <person name="Martin F."/>
            <person name="Grigoriev I.V."/>
            <person name="Stenlid J."/>
        </authorList>
    </citation>
    <scope>NUCLEOTIDE SEQUENCE [LARGE SCALE GENOMIC DNA]</scope>
    <source>
        <strain evidence="3 4">TC 32-1</strain>
    </source>
</reference>
<evidence type="ECO:0000313" key="4">
    <source>
        <dbReference type="Proteomes" id="UP000030671"/>
    </source>
</evidence>
<dbReference type="OrthoDB" id="6119954at2759"/>
<dbReference type="HOGENOM" id="CLU_031812_1_1_1"/>
<name>W4JUR2_HETIT</name>
<dbReference type="Gene3D" id="3.30.70.360">
    <property type="match status" value="1"/>
</dbReference>
<dbReference type="GO" id="GO:0016805">
    <property type="term" value="F:dipeptidase activity"/>
    <property type="evidence" value="ECO:0007669"/>
    <property type="project" value="TreeGrafter"/>
</dbReference>
<dbReference type="SUPFAM" id="SSF53187">
    <property type="entry name" value="Zn-dependent exopeptidases"/>
    <property type="match status" value="1"/>
</dbReference>
<dbReference type="InterPro" id="IPR002933">
    <property type="entry name" value="Peptidase_M20"/>
</dbReference>
<keyword evidence="4" id="KW-1185">Reference proteome</keyword>
<dbReference type="PANTHER" id="PTHR30575:SF0">
    <property type="entry name" value="XAA-ARG DIPEPTIDASE"/>
    <property type="match status" value="1"/>
</dbReference>
<evidence type="ECO:0000256" key="1">
    <source>
        <dbReference type="ARBA" id="ARBA00006247"/>
    </source>
</evidence>
<dbReference type="eggNOG" id="ENOG502QQPD">
    <property type="taxonomic scope" value="Eukaryota"/>
</dbReference>
<protein>
    <recommendedName>
        <fullName evidence="2">Peptidase M20 dimerisation domain-containing protein</fullName>
    </recommendedName>
</protein>
<dbReference type="NCBIfam" id="TIGR01891">
    <property type="entry name" value="amidohydrolases"/>
    <property type="match status" value="1"/>
</dbReference>
<dbReference type="PANTHER" id="PTHR30575">
    <property type="entry name" value="PEPTIDASE M20"/>
    <property type="match status" value="1"/>
</dbReference>
<dbReference type="InterPro" id="IPR052030">
    <property type="entry name" value="Peptidase_M20/M20A_hydrolases"/>
</dbReference>
<accession>W4JUR2</accession>
<evidence type="ECO:0000313" key="3">
    <source>
        <dbReference type="EMBL" id="ETW77278.1"/>
    </source>
</evidence>
<dbReference type="Pfam" id="PF07687">
    <property type="entry name" value="M20_dimer"/>
    <property type="match status" value="1"/>
</dbReference>
<dbReference type="AlphaFoldDB" id="W4JUR2"/>
<dbReference type="Pfam" id="PF01546">
    <property type="entry name" value="Peptidase_M20"/>
    <property type="match status" value="1"/>
</dbReference>
<proteinExistence type="inferred from homology"/>
<dbReference type="CDD" id="cd03887">
    <property type="entry name" value="M20_Acy1L2"/>
    <property type="match status" value="1"/>
</dbReference>
<dbReference type="KEGG" id="hir:HETIRDRAFT_479883"/>
<dbReference type="SUPFAM" id="SSF55031">
    <property type="entry name" value="Bacterial exopeptidase dimerisation domain"/>
    <property type="match status" value="1"/>
</dbReference>
<organism evidence="3 4">
    <name type="scientific">Heterobasidion irregulare (strain TC 32-1)</name>
    <dbReference type="NCBI Taxonomy" id="747525"/>
    <lineage>
        <taxon>Eukaryota</taxon>
        <taxon>Fungi</taxon>
        <taxon>Dikarya</taxon>
        <taxon>Basidiomycota</taxon>
        <taxon>Agaricomycotina</taxon>
        <taxon>Agaricomycetes</taxon>
        <taxon>Russulales</taxon>
        <taxon>Bondarzewiaceae</taxon>
        <taxon>Heterobasidion</taxon>
        <taxon>Heterobasidion annosum species complex</taxon>
    </lineage>
</organism>
<feature type="domain" description="Peptidase M20 dimerisation" evidence="2">
    <location>
        <begin position="274"/>
        <end position="364"/>
    </location>
</feature>
<sequence length="526" mass="56029">MTLVSCTVRLLRVAGRGADVRGRARRGSDVIAGHRASHVAEAACTHTPEPPRALLSMTALKMAPVQTSAQFWHPEGTDAAAAPQSFPVEGVDPHLAFYRPEVLDTIAREIDAIGGELRALSLDIHQHPELKFEETHAHDVLTAFMGARGWAVERHYFLDTAWAATFVHGAGGRVLGVNSEMDALPGIGHACGHNLIAIAGVAVACGVKAAMLKHDIPGKVVLLGTPAEEGGAGKAILLEKGAYREMDACLMCHPSPGPKHGASLSSCLALIRLDVAYEGHTAHAAMRPWEAQNALDAAVSAYTNISYLRQQIKPTHRVHGVFKGEDWAANVIPDNAQMLWYIRAPTLAELQEVVPRVKACFEASALATGCKVAISTETHPLFDLRQNTALGKCEAFAEVFRSKFGPIDRVFGIDGASTDFGNVTYALPSLHPGFSIPTLPNGGNHTRQFAEAAATPEAHAAALSVSKSLALVGLRVLDDARFAREVRHRASCAVGSSLLTCLLGRWLRRCAGQGRVREGQEGEGGG</sequence>
<gene>
    <name evidence="3" type="ORF">HETIRDRAFT_479883</name>
</gene>
<dbReference type="Proteomes" id="UP000030671">
    <property type="component" value="Unassembled WGS sequence"/>
</dbReference>
<dbReference type="InParanoid" id="W4JUR2"/>
<dbReference type="Gene3D" id="3.40.630.10">
    <property type="entry name" value="Zn peptidases"/>
    <property type="match status" value="1"/>
</dbReference>
<dbReference type="InterPro" id="IPR036264">
    <property type="entry name" value="Bact_exopeptidase_dim_dom"/>
</dbReference>
<dbReference type="EMBL" id="KI925463">
    <property type="protein sequence ID" value="ETW77278.1"/>
    <property type="molecule type" value="Genomic_DNA"/>
</dbReference>
<dbReference type="RefSeq" id="XP_009550805.1">
    <property type="nucleotide sequence ID" value="XM_009552510.1"/>
</dbReference>
<dbReference type="InterPro" id="IPR017439">
    <property type="entry name" value="Amidohydrolase"/>
</dbReference>
<comment type="similarity">
    <text evidence="1">Belongs to the peptidase M20A family.</text>
</comment>